<gene>
    <name evidence="1" type="ORF">GCM10007906_35290</name>
</gene>
<dbReference type="RefSeq" id="WP_284186160.1">
    <property type="nucleotide sequence ID" value="NZ_BSOE01000054.1"/>
</dbReference>
<evidence type="ECO:0000313" key="2">
    <source>
        <dbReference type="Proteomes" id="UP001156669"/>
    </source>
</evidence>
<reference evidence="2" key="1">
    <citation type="journal article" date="2019" name="Int. J. Syst. Evol. Microbiol.">
        <title>The Global Catalogue of Microorganisms (GCM) 10K type strain sequencing project: providing services to taxonomists for standard genome sequencing and annotation.</title>
        <authorList>
            <consortium name="The Broad Institute Genomics Platform"/>
            <consortium name="The Broad Institute Genome Sequencing Center for Infectious Disease"/>
            <person name="Wu L."/>
            <person name="Ma J."/>
        </authorList>
    </citation>
    <scope>NUCLEOTIDE SEQUENCE [LARGE SCALE GENOMIC DNA]</scope>
    <source>
        <strain evidence="2">NBRC 110633</strain>
    </source>
</reference>
<accession>A0ABQ5Y4U4</accession>
<keyword evidence="2" id="KW-1185">Reference proteome</keyword>
<comment type="caution">
    <text evidence="1">The sequence shown here is derived from an EMBL/GenBank/DDBJ whole genome shotgun (WGS) entry which is preliminary data.</text>
</comment>
<protein>
    <submittedName>
        <fullName evidence="1">Uncharacterized protein</fullName>
    </submittedName>
</protein>
<dbReference type="EMBL" id="BSOE01000054">
    <property type="protein sequence ID" value="GLR05941.1"/>
    <property type="molecule type" value="Genomic_DNA"/>
</dbReference>
<organism evidence="1 2">
    <name type="scientific">Vibrio hyugaensis</name>
    <dbReference type="NCBI Taxonomy" id="1534743"/>
    <lineage>
        <taxon>Bacteria</taxon>
        <taxon>Pseudomonadati</taxon>
        <taxon>Pseudomonadota</taxon>
        <taxon>Gammaproteobacteria</taxon>
        <taxon>Vibrionales</taxon>
        <taxon>Vibrionaceae</taxon>
        <taxon>Vibrio</taxon>
    </lineage>
</organism>
<evidence type="ECO:0000313" key="1">
    <source>
        <dbReference type="EMBL" id="GLR05941.1"/>
    </source>
</evidence>
<name>A0ABQ5Y4U4_9VIBR</name>
<proteinExistence type="predicted"/>
<sequence length="56" mass="6183">MTIRLLGKKLMVKNPVLASCHDSVTESELELAHEDQTPKIKKGEPLGSPLLLKEIC</sequence>
<dbReference type="Proteomes" id="UP001156669">
    <property type="component" value="Unassembled WGS sequence"/>
</dbReference>